<reference evidence="1 2" key="1">
    <citation type="submission" date="2019-01" db="EMBL/GenBank/DDBJ databases">
        <title>Leucobacter muris sp. nov. isolated from the nose of a laboratory mouse.</title>
        <authorList>
            <person name="Benga L."/>
            <person name="Sproeer C."/>
            <person name="Schumann P."/>
            <person name="Verbarg S."/>
            <person name="Bunk B."/>
            <person name="Engelhardt E."/>
            <person name="Benten P.M."/>
            <person name="Sager M."/>
        </authorList>
    </citation>
    <scope>NUCLEOTIDE SEQUENCE [LARGE SCALE GENOMIC DNA]</scope>
    <source>
        <strain evidence="1 2">DSM 101948</strain>
    </source>
</reference>
<proteinExistence type="predicted"/>
<dbReference type="RefSeq" id="WP_128387100.1">
    <property type="nucleotide sequence ID" value="NZ_CP035037.1"/>
</dbReference>
<dbReference type="PANTHER" id="PTHR38479:SF2">
    <property type="entry name" value="WINGED HELIX DNA-BINDING DOMAIN-CONTAINING PROTEIN"/>
    <property type="match status" value="1"/>
</dbReference>
<name>A0ABX5QGL0_9MICO</name>
<protein>
    <submittedName>
        <fullName evidence="1">Winged helix DNA-binding domain-containing protein</fullName>
    </submittedName>
</protein>
<keyword evidence="2" id="KW-1185">Reference proteome</keyword>
<gene>
    <name evidence="1" type="ORF">Leucomu_09785</name>
</gene>
<dbReference type="Proteomes" id="UP000285768">
    <property type="component" value="Chromosome"/>
</dbReference>
<evidence type="ECO:0000313" key="2">
    <source>
        <dbReference type="Proteomes" id="UP000285768"/>
    </source>
</evidence>
<dbReference type="InterPro" id="IPR009351">
    <property type="entry name" value="AlkZ-like"/>
</dbReference>
<sequence>MTETISTGQLLGLRMRALGLAGEALSPPGRAAGAQRIAAVARRMLAVQGQDWRSSRWALGLRAPGTGLADVHAAFDEGLIVRSWPMRGTIHVVAAQDIGWMQRATNHRVLSGAPKRREYLGMSDAVLDRLVEVSMEALTGLAAEGSGLDRDSLAATWTEAGIEWQGNWRYHLIWWLCQNGLAVFGPARGGEPLLVRADEWIRDPRSLEGDEALAELAARYAEARGPIRERDLAWWTGLTVREARQAIALASESGRLAPLRLDGAAGAAGALWAHPRLLTTSSVDSASDPWLMLPAFDEHLLGYTDREAQLDPAHFERIVPGRNGMFLATVVADGRIVGTWRRGTRKPEGLELSALPGERIDVDALAPAATRWSAFHGQQAPALALTDPAVGRR</sequence>
<organism evidence="1 2">
    <name type="scientific">Leucobacter muris</name>
    <dbReference type="NCBI Taxonomy" id="1935379"/>
    <lineage>
        <taxon>Bacteria</taxon>
        <taxon>Bacillati</taxon>
        <taxon>Actinomycetota</taxon>
        <taxon>Actinomycetes</taxon>
        <taxon>Micrococcales</taxon>
        <taxon>Microbacteriaceae</taxon>
        <taxon>Leucobacter</taxon>
    </lineage>
</organism>
<evidence type="ECO:0000313" key="1">
    <source>
        <dbReference type="EMBL" id="QAB18170.1"/>
    </source>
</evidence>
<keyword evidence="1" id="KW-0238">DNA-binding</keyword>
<dbReference type="PANTHER" id="PTHR38479">
    <property type="entry name" value="LMO0824 PROTEIN"/>
    <property type="match status" value="1"/>
</dbReference>
<accession>A0ABX5QGL0</accession>
<dbReference type="Pfam" id="PF06224">
    <property type="entry name" value="AlkZ-like"/>
    <property type="match status" value="1"/>
</dbReference>
<dbReference type="GO" id="GO:0003677">
    <property type="term" value="F:DNA binding"/>
    <property type="evidence" value="ECO:0007669"/>
    <property type="project" value="UniProtKB-KW"/>
</dbReference>
<dbReference type="EMBL" id="CP035037">
    <property type="protein sequence ID" value="QAB18170.1"/>
    <property type="molecule type" value="Genomic_DNA"/>
</dbReference>